<dbReference type="PROSITE" id="PS00010">
    <property type="entry name" value="ASX_HYDROXYL"/>
    <property type="match status" value="1"/>
</dbReference>
<dbReference type="FunFam" id="3.10.100.10:FF:000002">
    <property type="entry name" value="Hyaluronan proteoglycan link protein 1"/>
    <property type="match status" value="1"/>
</dbReference>
<feature type="compositionally biased region" description="Low complexity" evidence="16">
    <location>
        <begin position="760"/>
        <end position="776"/>
    </location>
</feature>
<dbReference type="GO" id="GO:0002052">
    <property type="term" value="P:positive regulation of neuroblast proliferation"/>
    <property type="evidence" value="ECO:0007669"/>
    <property type="project" value="TreeGrafter"/>
</dbReference>
<dbReference type="Pfam" id="PF00084">
    <property type="entry name" value="Sushi"/>
    <property type="match status" value="1"/>
</dbReference>
<feature type="compositionally biased region" description="Polar residues" evidence="16">
    <location>
        <begin position="423"/>
        <end position="436"/>
    </location>
</feature>
<keyword evidence="6" id="KW-0430">Lectin</keyword>
<dbReference type="STRING" id="1676925.ENSPKIP00000028238"/>
<dbReference type="InterPro" id="IPR000152">
    <property type="entry name" value="EGF-type_Asp/Asn_hydroxyl_site"/>
</dbReference>
<dbReference type="PROSITE" id="PS50026">
    <property type="entry name" value="EGF_3"/>
    <property type="match status" value="2"/>
</dbReference>
<evidence type="ECO:0000256" key="6">
    <source>
        <dbReference type="ARBA" id="ARBA00022734"/>
    </source>
</evidence>
<dbReference type="PANTHER" id="PTHR22804:SF24">
    <property type="entry name" value="NEUROCAN CORE PROTEIN"/>
    <property type="match status" value="1"/>
</dbReference>
<dbReference type="InterPro" id="IPR050691">
    <property type="entry name" value="Hyaluronan_bind_Proteoglycan"/>
</dbReference>
<dbReference type="InterPro" id="IPR018378">
    <property type="entry name" value="C-type_lectin_CS"/>
</dbReference>
<dbReference type="GO" id="GO:0030246">
    <property type="term" value="F:carbohydrate binding"/>
    <property type="evidence" value="ECO:0007669"/>
    <property type="project" value="UniProtKB-KW"/>
</dbReference>
<keyword evidence="5 17" id="KW-0732">Signal</keyword>
<dbReference type="GO" id="GO:0045202">
    <property type="term" value="C:synapse"/>
    <property type="evidence" value="ECO:0007669"/>
    <property type="project" value="TreeGrafter"/>
</dbReference>
<feature type="compositionally biased region" description="Basic and acidic residues" evidence="16">
    <location>
        <begin position="681"/>
        <end position="690"/>
    </location>
</feature>
<feature type="disulfide bond" evidence="14">
    <location>
        <begin position="1087"/>
        <end position="1130"/>
    </location>
</feature>
<evidence type="ECO:0000256" key="10">
    <source>
        <dbReference type="ARBA" id="ARBA00023157"/>
    </source>
</evidence>
<dbReference type="CDD" id="cd00054">
    <property type="entry name" value="EGF_CA"/>
    <property type="match status" value="2"/>
</dbReference>
<dbReference type="InterPro" id="IPR001304">
    <property type="entry name" value="C-type_lectin-like"/>
</dbReference>
<dbReference type="InterPro" id="IPR016187">
    <property type="entry name" value="CTDL_fold"/>
</dbReference>
<dbReference type="PROSITE" id="PS00615">
    <property type="entry name" value="C_TYPE_LECTIN_1"/>
    <property type="match status" value="1"/>
</dbReference>
<dbReference type="PROSITE" id="PS50963">
    <property type="entry name" value="LINK_2"/>
    <property type="match status" value="2"/>
</dbReference>
<dbReference type="GO" id="GO:0001501">
    <property type="term" value="P:skeletal system development"/>
    <property type="evidence" value="ECO:0007669"/>
    <property type="project" value="TreeGrafter"/>
</dbReference>
<keyword evidence="12" id="KW-0393">Immunoglobulin domain</keyword>
<dbReference type="GO" id="GO:0005540">
    <property type="term" value="F:hyaluronic acid binding"/>
    <property type="evidence" value="ECO:0007669"/>
    <property type="project" value="InterPro"/>
</dbReference>
<evidence type="ECO:0000256" key="9">
    <source>
        <dbReference type="ARBA" id="ARBA00022974"/>
    </source>
</evidence>
<dbReference type="GO" id="GO:0005509">
    <property type="term" value="F:calcium ion binding"/>
    <property type="evidence" value="ECO:0007669"/>
    <property type="project" value="InterPro"/>
</dbReference>
<dbReference type="InterPro" id="IPR036179">
    <property type="entry name" value="Ig-like_dom_sf"/>
</dbReference>
<feature type="signal peptide" evidence="17">
    <location>
        <begin position="1"/>
        <end position="27"/>
    </location>
</feature>
<evidence type="ECO:0000259" key="22">
    <source>
        <dbReference type="PROSITE" id="PS50963"/>
    </source>
</evidence>
<evidence type="ECO:0000259" key="19">
    <source>
        <dbReference type="PROSITE" id="PS50041"/>
    </source>
</evidence>
<dbReference type="InterPro" id="IPR000742">
    <property type="entry name" value="EGF"/>
</dbReference>
<evidence type="ECO:0000256" key="2">
    <source>
        <dbReference type="ARBA" id="ARBA00022525"/>
    </source>
</evidence>
<feature type="compositionally biased region" description="Basic residues" evidence="16">
    <location>
        <begin position="1147"/>
        <end position="1177"/>
    </location>
</feature>
<dbReference type="Pfam" id="PF00193">
    <property type="entry name" value="Xlink"/>
    <property type="match status" value="2"/>
</dbReference>
<comment type="subcellular location">
    <subcellularLocation>
        <location evidence="1">Secreted</location>
    </subcellularLocation>
</comment>
<dbReference type="PROSITE" id="PS50923">
    <property type="entry name" value="SUSHI"/>
    <property type="match status" value="1"/>
</dbReference>
<comment type="caution">
    <text evidence="13">Lacks conserved residue(s) required for the propagation of feature annotation.</text>
</comment>
<dbReference type="GO" id="GO:0007155">
    <property type="term" value="P:cell adhesion"/>
    <property type="evidence" value="ECO:0007669"/>
    <property type="project" value="InterPro"/>
</dbReference>
<feature type="disulfide bond" evidence="14">
    <location>
        <begin position="1116"/>
        <end position="1143"/>
    </location>
</feature>
<feature type="domain" description="Sushi" evidence="21">
    <location>
        <begin position="1085"/>
        <end position="1145"/>
    </location>
</feature>
<feature type="domain" description="Link" evidence="22">
    <location>
        <begin position="149"/>
        <end position="244"/>
    </location>
</feature>
<dbReference type="InterPro" id="IPR013106">
    <property type="entry name" value="Ig_V-set"/>
</dbReference>
<evidence type="ECO:0000256" key="3">
    <source>
        <dbReference type="ARBA" id="ARBA00022536"/>
    </source>
</evidence>
<dbReference type="SMART" id="SM00406">
    <property type="entry name" value="IGv"/>
    <property type="match status" value="1"/>
</dbReference>
<evidence type="ECO:0000256" key="8">
    <source>
        <dbReference type="ARBA" id="ARBA00022837"/>
    </source>
</evidence>
<evidence type="ECO:0000256" key="13">
    <source>
        <dbReference type="PROSITE-ProRule" id="PRU00076"/>
    </source>
</evidence>
<dbReference type="SUPFAM" id="SSF57196">
    <property type="entry name" value="EGF/Laminin"/>
    <property type="match status" value="1"/>
</dbReference>
<evidence type="ECO:0000256" key="1">
    <source>
        <dbReference type="ARBA" id="ARBA00004613"/>
    </source>
</evidence>
<feature type="compositionally biased region" description="Polar residues" evidence="16">
    <location>
        <begin position="501"/>
        <end position="511"/>
    </location>
</feature>
<keyword evidence="8" id="KW-0106">Calcium</keyword>
<dbReference type="InterPro" id="IPR013783">
    <property type="entry name" value="Ig-like_fold"/>
</dbReference>
<feature type="domain" description="Link" evidence="22">
    <location>
        <begin position="250"/>
        <end position="346"/>
    </location>
</feature>
<dbReference type="GeneTree" id="ENSGT00940000158649"/>
<dbReference type="FunFam" id="2.10.70.10:FF:000003">
    <property type="entry name" value="Versican core protein"/>
    <property type="match status" value="1"/>
</dbReference>
<dbReference type="SUPFAM" id="SSF56436">
    <property type="entry name" value="C-type lectin-like"/>
    <property type="match status" value="3"/>
</dbReference>
<evidence type="ECO:0000256" key="16">
    <source>
        <dbReference type="SAM" id="MobiDB-lite"/>
    </source>
</evidence>
<protein>
    <submittedName>
        <fullName evidence="23">Neurocan core protein-like</fullName>
    </submittedName>
</protein>
<dbReference type="InterPro" id="IPR016186">
    <property type="entry name" value="C-type_lectin-like/link_sf"/>
</dbReference>
<dbReference type="FunFam" id="3.10.100.10:FF:000003">
    <property type="entry name" value="Versican core protein"/>
    <property type="match status" value="1"/>
</dbReference>
<dbReference type="Gene3D" id="2.10.25.10">
    <property type="entry name" value="Laminin"/>
    <property type="match status" value="2"/>
</dbReference>
<dbReference type="GO" id="GO:0005615">
    <property type="term" value="C:extracellular space"/>
    <property type="evidence" value="ECO:0007669"/>
    <property type="project" value="TreeGrafter"/>
</dbReference>
<evidence type="ECO:0000256" key="7">
    <source>
        <dbReference type="ARBA" id="ARBA00022737"/>
    </source>
</evidence>
<evidence type="ECO:0000256" key="11">
    <source>
        <dbReference type="ARBA" id="ARBA00023180"/>
    </source>
</evidence>
<dbReference type="FunFam" id="3.10.100.10:FF:000011">
    <property type="entry name" value="Aggrecan core protein"/>
    <property type="match status" value="1"/>
</dbReference>
<keyword evidence="4 14" id="KW-0768">Sushi</keyword>
<dbReference type="PROSITE" id="PS01187">
    <property type="entry name" value="EGF_CA"/>
    <property type="match status" value="1"/>
</dbReference>
<keyword evidence="9" id="KW-0654">Proteoglycan</keyword>
<feature type="region of interest" description="Disordered" evidence="16">
    <location>
        <begin position="659"/>
        <end position="791"/>
    </location>
</feature>
<dbReference type="PROSITE" id="PS50835">
    <property type="entry name" value="IG_LIKE"/>
    <property type="match status" value="1"/>
</dbReference>
<feature type="compositionally biased region" description="Basic and acidic residues" evidence="16">
    <location>
        <begin position="1178"/>
        <end position="1201"/>
    </location>
</feature>
<feature type="disulfide bond" evidence="15">
    <location>
        <begin position="195"/>
        <end position="216"/>
    </location>
</feature>
<evidence type="ECO:0000313" key="24">
    <source>
        <dbReference type="Proteomes" id="UP000261540"/>
    </source>
</evidence>
<dbReference type="Ensembl" id="ENSPKIT00000008982.1">
    <property type="protein sequence ID" value="ENSPKIP00000028206.1"/>
    <property type="gene ID" value="ENSPKIG00000009939.1"/>
</dbReference>
<keyword evidence="11" id="KW-0325">Glycoprotein</keyword>
<feature type="domain" description="Ig-like" evidence="20">
    <location>
        <begin position="32"/>
        <end position="147"/>
    </location>
</feature>
<dbReference type="SMART" id="SM00034">
    <property type="entry name" value="CLECT"/>
    <property type="match status" value="1"/>
</dbReference>
<keyword evidence="2" id="KW-0964">Secreted</keyword>
<dbReference type="PRINTS" id="PR01265">
    <property type="entry name" value="LINKMODULE"/>
</dbReference>
<keyword evidence="24" id="KW-1185">Reference proteome</keyword>
<dbReference type="SMART" id="SM00032">
    <property type="entry name" value="CCP"/>
    <property type="match status" value="1"/>
</dbReference>
<evidence type="ECO:0000259" key="21">
    <source>
        <dbReference type="PROSITE" id="PS50923"/>
    </source>
</evidence>
<dbReference type="InterPro" id="IPR018097">
    <property type="entry name" value="EGF_Ca-bd_CS"/>
</dbReference>
<dbReference type="InterPro" id="IPR003599">
    <property type="entry name" value="Ig_sub"/>
</dbReference>
<dbReference type="Gene3D" id="2.60.40.10">
    <property type="entry name" value="Immunoglobulins"/>
    <property type="match status" value="1"/>
</dbReference>
<keyword evidence="3 13" id="KW-0245">EGF-like domain</keyword>
<dbReference type="InterPro" id="IPR000538">
    <property type="entry name" value="Link_dom"/>
</dbReference>
<name>A0A3B3SE02_9TELE</name>
<dbReference type="PROSITE" id="PS00022">
    <property type="entry name" value="EGF_1"/>
    <property type="match status" value="2"/>
</dbReference>
<evidence type="ECO:0000259" key="20">
    <source>
        <dbReference type="PROSITE" id="PS50835"/>
    </source>
</evidence>
<feature type="chain" id="PRO_5044589364" evidence="17">
    <location>
        <begin position="28"/>
        <end position="1201"/>
    </location>
</feature>
<feature type="disulfide bond" evidence="15">
    <location>
        <begin position="293"/>
        <end position="314"/>
    </location>
</feature>
<dbReference type="PROSITE" id="PS01186">
    <property type="entry name" value="EGF_2"/>
    <property type="match status" value="1"/>
</dbReference>
<dbReference type="InterPro" id="IPR001881">
    <property type="entry name" value="EGF-like_Ca-bd_dom"/>
</dbReference>
<feature type="domain" description="EGF-like" evidence="18">
    <location>
        <begin position="918"/>
        <end position="954"/>
    </location>
</feature>
<evidence type="ECO:0000256" key="15">
    <source>
        <dbReference type="PROSITE-ProRule" id="PRU00323"/>
    </source>
</evidence>
<dbReference type="Ensembl" id="ENSPKIT00000009014.1">
    <property type="protein sequence ID" value="ENSPKIP00000028238.1"/>
    <property type="gene ID" value="ENSPKIG00000009939.1"/>
</dbReference>
<sequence>MLREAPASQLHTLLSIFLHLLLGWGAAEVDVPRSHPDLRRPLATRVTLPCLVALPAVLQQGAAPRIRWSRKPGSGGEGEQLVLHTEDGAVHVEKAFDGRVSMPGYSADRYNASLTLTDLRYSDSGTYHCNITAGMDVQQDTVPLKVTGVVFHYQAANEHRGMSFGHAQRACQDNSALVATPAQLLAAFQDGFESCQAGWLADQTARSPIWSPRPGCYGNGDGSPGVKNLGSRDPNELFDVYCYATELQGEVFHSSVPGKLSLVRAAAHCRSQGACLATTGQLYLAWRAGLDHCDPGWLADGSVRYPIRQPRAWCGGEEPGVHTLYHSADLTGMSDTSALFGAYCYREQLAGGLLVQSAEHLPANQSEASQAPLSVDQQSNSPSTPPADPNEGLLRDSPGVSLETPPWPEGTSLSGRHAVASGTDIQQLGNKPSNGEPSLGDISALEKDGDEEEADGPSRAAVPVGYTAPSLLPPPQKASSHFSAPFKSVIVPWKLWGSSGQGRITATSSSPALGATRDRGRWAGATSLQTPGREESLGSSGSRLKDSPQEIPVVETVVPFSQEGSSMAKKSYPINSKGSSNAHPKFMEQGQVWTQSLEPSTNKSPTLLGAKSTMAWILVPEPQDIEPPEVPTSVSLTTVSQATVEKSASMLHVIPQGVTAPNSEWPRAWTEPSPISQGSSGEDREKKSAPNREALPAEPGESSEGDDKWQPLGGFSELAGPPVRPQGPSWEGSTTVAVEKPPHSLQPEGMGTVQPKVTPSEGGSTDTSITSGSSAGVPPPVSIQTSTVPPSPPLRADLHSGNADSSFIAAETPHNTDDNNNKYKNSEYGGVGGVTEDLSSHPAPWGSPKLPMTQLFATQLASQGGGGKQHYASTQPALAEDHPCGTYSCLHGGRCRIEGGGYHCDCPQGFSGESCEIDIDDCSSHPCQNGGTCIDKVDSFVCLCLPSYGGATCDRDTESCELGWRKFHGHCYRFFPHRHTWENAEKDCRDHSAHLASVRNAAEQDFLSGLSHENTWIGLNDRTVEEDFQWTDSMELEFENWRENQPDNFFAGGEDCVVMVAHENGKWNDVPCNYNLPYVCKKSTGFCGPPPAVENAFLIGRKQERYDIHAVVRYQCSAGLVQRHAPTSKCRAGGKWERPRIICTRARHSHRHRRHHHKNRHERRKHQKHQRHGGRAHRVGDGGHAHDHAHIHDHTHGHAHI</sequence>
<evidence type="ECO:0000256" key="17">
    <source>
        <dbReference type="SAM" id="SignalP"/>
    </source>
</evidence>
<dbReference type="Pfam" id="PF00008">
    <property type="entry name" value="EGF"/>
    <property type="match status" value="2"/>
</dbReference>
<accession>A0A3B3SE02</accession>
<dbReference type="GO" id="GO:0072534">
    <property type="term" value="C:perineuronal net"/>
    <property type="evidence" value="ECO:0007669"/>
    <property type="project" value="TreeGrafter"/>
</dbReference>
<feature type="disulfide bond" evidence="13">
    <location>
        <begin position="906"/>
        <end position="915"/>
    </location>
</feature>
<dbReference type="CDD" id="cd00033">
    <property type="entry name" value="CCP"/>
    <property type="match status" value="1"/>
</dbReference>
<feature type="disulfide bond" evidence="13">
    <location>
        <begin position="944"/>
        <end position="953"/>
    </location>
</feature>
<dbReference type="PROSITE" id="PS01241">
    <property type="entry name" value="LINK_1"/>
    <property type="match status" value="1"/>
</dbReference>
<dbReference type="Pfam" id="PF00059">
    <property type="entry name" value="Lectin_C"/>
    <property type="match status" value="1"/>
</dbReference>
<feature type="region of interest" description="Disordered" evidence="16">
    <location>
        <begin position="363"/>
        <end position="479"/>
    </location>
</feature>
<dbReference type="PANTHER" id="PTHR22804">
    <property type="entry name" value="AGGRECAN/VERSICAN PROTEOGLYCAN"/>
    <property type="match status" value="1"/>
</dbReference>
<proteinExistence type="predicted"/>
<dbReference type="AlphaFoldDB" id="A0A3B3SE02"/>
<dbReference type="SMART" id="SM00179">
    <property type="entry name" value="EGF_CA"/>
    <property type="match status" value="2"/>
</dbReference>
<dbReference type="Pfam" id="PF07686">
    <property type="entry name" value="V-set"/>
    <property type="match status" value="1"/>
</dbReference>
<keyword evidence="10 13" id="KW-1015">Disulfide bond</keyword>
<reference evidence="23" key="1">
    <citation type="submission" date="2025-05" db="UniProtKB">
        <authorList>
            <consortium name="Ensembl"/>
        </authorList>
    </citation>
    <scope>IDENTIFICATION</scope>
</reference>
<dbReference type="SUPFAM" id="SSF48726">
    <property type="entry name" value="Immunoglobulin"/>
    <property type="match status" value="1"/>
</dbReference>
<feature type="compositionally biased region" description="Polar residues" evidence="16">
    <location>
        <begin position="363"/>
        <end position="382"/>
    </location>
</feature>
<dbReference type="Proteomes" id="UP000261540">
    <property type="component" value="Unplaced"/>
</dbReference>
<dbReference type="SMART" id="SM00445">
    <property type="entry name" value="LINK"/>
    <property type="match status" value="2"/>
</dbReference>
<evidence type="ECO:0000259" key="18">
    <source>
        <dbReference type="PROSITE" id="PS50026"/>
    </source>
</evidence>
<dbReference type="SUPFAM" id="SSF57535">
    <property type="entry name" value="Complement control module/SCR domain"/>
    <property type="match status" value="1"/>
</dbReference>
<dbReference type="GO" id="GO:0010001">
    <property type="term" value="P:glial cell differentiation"/>
    <property type="evidence" value="ECO:0007669"/>
    <property type="project" value="TreeGrafter"/>
</dbReference>
<dbReference type="InterPro" id="IPR007110">
    <property type="entry name" value="Ig-like_dom"/>
</dbReference>
<dbReference type="PROSITE" id="PS50041">
    <property type="entry name" value="C_TYPE_LECTIN_2"/>
    <property type="match status" value="1"/>
</dbReference>
<evidence type="ECO:0000256" key="5">
    <source>
        <dbReference type="ARBA" id="ARBA00022729"/>
    </source>
</evidence>
<dbReference type="InterPro" id="IPR035976">
    <property type="entry name" value="Sushi/SCR/CCP_sf"/>
</dbReference>
<evidence type="ECO:0000256" key="14">
    <source>
        <dbReference type="PROSITE-ProRule" id="PRU00302"/>
    </source>
</evidence>
<organism evidence="23 24">
    <name type="scientific">Paramormyrops kingsleyae</name>
    <dbReference type="NCBI Taxonomy" id="1676925"/>
    <lineage>
        <taxon>Eukaryota</taxon>
        <taxon>Metazoa</taxon>
        <taxon>Chordata</taxon>
        <taxon>Craniata</taxon>
        <taxon>Vertebrata</taxon>
        <taxon>Euteleostomi</taxon>
        <taxon>Actinopterygii</taxon>
        <taxon>Neopterygii</taxon>
        <taxon>Teleostei</taxon>
        <taxon>Osteoglossocephala</taxon>
        <taxon>Osteoglossomorpha</taxon>
        <taxon>Osteoglossiformes</taxon>
        <taxon>Mormyridae</taxon>
        <taxon>Paramormyrops</taxon>
    </lineage>
</organism>
<dbReference type="InterPro" id="IPR000436">
    <property type="entry name" value="Sushi_SCR_CCP_dom"/>
</dbReference>
<dbReference type="CDD" id="cd03517">
    <property type="entry name" value="Link_domain_CSPGs_modules_1_3"/>
    <property type="match status" value="1"/>
</dbReference>
<dbReference type="Gene3D" id="2.10.70.10">
    <property type="entry name" value="Complement Module, domain 1"/>
    <property type="match status" value="1"/>
</dbReference>
<dbReference type="SMART" id="SM00409">
    <property type="entry name" value="IG"/>
    <property type="match status" value="1"/>
</dbReference>
<feature type="region of interest" description="Disordered" evidence="16">
    <location>
        <begin position="500"/>
        <end position="547"/>
    </location>
</feature>
<dbReference type="SMART" id="SM00181">
    <property type="entry name" value="EGF"/>
    <property type="match status" value="2"/>
</dbReference>
<dbReference type="FunFam" id="2.10.25.10:FF:000006">
    <property type="entry name" value="Versican core protein-like isoform 1"/>
    <property type="match status" value="1"/>
</dbReference>
<keyword evidence="7" id="KW-0677">Repeat</keyword>
<evidence type="ECO:0000256" key="12">
    <source>
        <dbReference type="ARBA" id="ARBA00023319"/>
    </source>
</evidence>
<feature type="region of interest" description="Disordered" evidence="16">
    <location>
        <begin position="1147"/>
        <end position="1201"/>
    </location>
</feature>
<evidence type="ECO:0000256" key="4">
    <source>
        <dbReference type="ARBA" id="ARBA00022659"/>
    </source>
</evidence>
<feature type="domain" description="EGF-like" evidence="18">
    <location>
        <begin position="880"/>
        <end position="916"/>
    </location>
</feature>
<evidence type="ECO:0000313" key="23">
    <source>
        <dbReference type="Ensembl" id="ENSPKIP00000028206.1"/>
    </source>
</evidence>
<dbReference type="GO" id="GO:0007417">
    <property type="term" value="P:central nervous system development"/>
    <property type="evidence" value="ECO:0007669"/>
    <property type="project" value="TreeGrafter"/>
</dbReference>
<feature type="domain" description="C-type lectin" evidence="19">
    <location>
        <begin position="967"/>
        <end position="1081"/>
    </location>
</feature>
<dbReference type="Gene3D" id="3.10.100.10">
    <property type="entry name" value="Mannose-Binding Protein A, subunit A"/>
    <property type="match status" value="3"/>
</dbReference>